<sequence length="570" mass="66003">MRGLRNLSLEMRLKLLSVIKSRIDLHLVLILLFGTTVLLIFKDSLFTPTSNFIDPWLYFGYFLNLPKYLRVFTGTYYGARLGWLLPGFAAYRLFPPLLANYTLRLLIYFPSLISSYLILKQVFRKPTALLTTLLLASNIWFLRAVSWDYVDGIGITYLFLSLLALIKAVHSNHQMSWLILTGGLFALIIFTNIFLVAFIPLLIIYFFYLNLHSKKGNVIISLKYIFVGSVTTTLILCLISLKLGGSFFFFKTTLSWITNYFGQVSPWQKSGYHWLLTAGWLMFPMVTFVSSIWFLLKERLDINKKSAALFFPVLFICVFILYVIIDLHQSMALLQTFYYTSFFVPFMYLAWATILFRASTNINHSQFYGLTMMAISTQIITLIIYQAFPLLNIQFSPYLPILILTSGLAGFMGLWSRLTSSKRLFFWLVFISLTNLISGFSLRELWQTKDQNWRNNFLTVYESTQTISSINPRLDTFFWYGRERQTGVYVAISSTYLWQYRLIDDDFPKVAQAQNLKKDTKIVILSETTDVYEAAAAVLTKLGHGTRLVRQESINRDKVNLVMTFIQLTD</sequence>
<feature type="transmembrane region" description="Helical" evidence="1">
    <location>
        <begin position="220"/>
        <end position="241"/>
    </location>
</feature>
<dbReference type="Proteomes" id="UP000034050">
    <property type="component" value="Unassembled WGS sequence"/>
</dbReference>
<feature type="transmembrane region" description="Helical" evidence="1">
    <location>
        <begin position="248"/>
        <end position="266"/>
    </location>
</feature>
<name>A0A0G1CIQ6_9BACT</name>
<feature type="transmembrane region" description="Helical" evidence="1">
    <location>
        <begin position="308"/>
        <end position="325"/>
    </location>
</feature>
<feature type="transmembrane region" description="Helical" evidence="1">
    <location>
        <begin position="397"/>
        <end position="415"/>
    </location>
</feature>
<feature type="transmembrane region" description="Helical" evidence="1">
    <location>
        <begin position="149"/>
        <end position="166"/>
    </location>
</feature>
<dbReference type="STRING" id="1618446.UV61_C0018G0008"/>
<evidence type="ECO:0000313" key="3">
    <source>
        <dbReference type="Proteomes" id="UP000034050"/>
    </source>
</evidence>
<feature type="transmembrane region" description="Helical" evidence="1">
    <location>
        <begin position="178"/>
        <end position="208"/>
    </location>
</feature>
<proteinExistence type="predicted"/>
<feature type="transmembrane region" description="Helical" evidence="1">
    <location>
        <begin position="367"/>
        <end position="385"/>
    </location>
</feature>
<keyword evidence="1" id="KW-0472">Membrane</keyword>
<feature type="transmembrane region" description="Helical" evidence="1">
    <location>
        <begin position="101"/>
        <end position="119"/>
    </location>
</feature>
<keyword evidence="1" id="KW-1133">Transmembrane helix</keyword>
<organism evidence="2 3">
    <name type="scientific">Candidatus Gottesmanbacteria bacterium GW2011_GWB1_43_11</name>
    <dbReference type="NCBI Taxonomy" id="1618446"/>
    <lineage>
        <taxon>Bacteria</taxon>
        <taxon>Candidatus Gottesmaniibacteriota</taxon>
    </lineage>
</organism>
<accession>A0A0G1CIQ6</accession>
<reference evidence="2 3" key="1">
    <citation type="journal article" date="2015" name="Nature">
        <title>rRNA introns, odd ribosomes, and small enigmatic genomes across a large radiation of phyla.</title>
        <authorList>
            <person name="Brown C.T."/>
            <person name="Hug L.A."/>
            <person name="Thomas B.C."/>
            <person name="Sharon I."/>
            <person name="Castelle C.J."/>
            <person name="Singh A."/>
            <person name="Wilkins M.J."/>
            <person name="Williams K.H."/>
            <person name="Banfield J.F."/>
        </authorList>
    </citation>
    <scope>NUCLEOTIDE SEQUENCE [LARGE SCALE GENOMIC DNA]</scope>
</reference>
<evidence type="ECO:0000256" key="1">
    <source>
        <dbReference type="SAM" id="Phobius"/>
    </source>
</evidence>
<keyword evidence="1" id="KW-0812">Transmembrane</keyword>
<feature type="transmembrane region" description="Helical" evidence="1">
    <location>
        <begin position="126"/>
        <end position="143"/>
    </location>
</feature>
<dbReference type="AlphaFoldDB" id="A0A0G1CIQ6"/>
<dbReference type="EMBL" id="LCFD01000018">
    <property type="protein sequence ID" value="KKS85369.1"/>
    <property type="molecule type" value="Genomic_DNA"/>
</dbReference>
<evidence type="ECO:0000313" key="2">
    <source>
        <dbReference type="EMBL" id="KKS85369.1"/>
    </source>
</evidence>
<feature type="transmembrane region" description="Helical" evidence="1">
    <location>
        <begin position="21"/>
        <end position="41"/>
    </location>
</feature>
<feature type="transmembrane region" description="Helical" evidence="1">
    <location>
        <begin position="424"/>
        <end position="442"/>
    </location>
</feature>
<comment type="caution">
    <text evidence="2">The sequence shown here is derived from an EMBL/GenBank/DDBJ whole genome shotgun (WGS) entry which is preliminary data.</text>
</comment>
<protein>
    <submittedName>
        <fullName evidence="2">Uncharacterized protein</fullName>
    </submittedName>
</protein>
<feature type="transmembrane region" description="Helical" evidence="1">
    <location>
        <begin position="337"/>
        <end position="355"/>
    </location>
</feature>
<feature type="transmembrane region" description="Helical" evidence="1">
    <location>
        <begin position="272"/>
        <end position="296"/>
    </location>
</feature>
<gene>
    <name evidence="2" type="ORF">UV61_C0018G0008</name>
</gene>